<protein>
    <submittedName>
        <fullName evidence="2">Damage-inducible protein DinB</fullName>
    </submittedName>
</protein>
<dbReference type="Pfam" id="PF12867">
    <property type="entry name" value="DinB_2"/>
    <property type="match status" value="1"/>
</dbReference>
<sequence length="169" mass="19229">MENLEVWMRGPIAGIPNLLQPVAHTLLQVAEDVSTYTDRLSPQQLWTRPCGNASIGFHLQHIIGVIDRMFTYAENKPLTDEQFDYLHREGKENVDISPASLVENLHEQIRQSLQKLTLIDPDTLCEQRFLGRKRIPTTLIGLLFHAAEHAQRHVGQLLVTARCLPPVPR</sequence>
<dbReference type="InterPro" id="IPR034660">
    <property type="entry name" value="DinB/YfiT-like"/>
</dbReference>
<evidence type="ECO:0000259" key="1">
    <source>
        <dbReference type="Pfam" id="PF12867"/>
    </source>
</evidence>
<dbReference type="InterPro" id="IPR024775">
    <property type="entry name" value="DinB-like"/>
</dbReference>
<accession>A0ABU0U9G1</accession>
<dbReference type="Gene3D" id="1.20.120.450">
    <property type="entry name" value="dinb family like domain"/>
    <property type="match status" value="1"/>
</dbReference>
<comment type="caution">
    <text evidence="2">The sequence shown here is derived from an EMBL/GenBank/DDBJ whole genome shotgun (WGS) entry which is preliminary data.</text>
</comment>
<organism evidence="2 3">
    <name type="scientific">Sphingobacterium zeae</name>
    <dbReference type="NCBI Taxonomy" id="1776859"/>
    <lineage>
        <taxon>Bacteria</taxon>
        <taxon>Pseudomonadati</taxon>
        <taxon>Bacteroidota</taxon>
        <taxon>Sphingobacteriia</taxon>
        <taxon>Sphingobacteriales</taxon>
        <taxon>Sphingobacteriaceae</taxon>
        <taxon>Sphingobacterium</taxon>
    </lineage>
</organism>
<feature type="domain" description="DinB-like" evidence="1">
    <location>
        <begin position="28"/>
        <end position="157"/>
    </location>
</feature>
<evidence type="ECO:0000313" key="2">
    <source>
        <dbReference type="EMBL" id="MDQ1151497.1"/>
    </source>
</evidence>
<name>A0ABU0U9G1_9SPHI</name>
<proteinExistence type="predicted"/>
<evidence type="ECO:0000313" key="3">
    <source>
        <dbReference type="Proteomes" id="UP001244640"/>
    </source>
</evidence>
<dbReference type="Proteomes" id="UP001244640">
    <property type="component" value="Unassembled WGS sequence"/>
</dbReference>
<dbReference type="EMBL" id="JAUTBA010000001">
    <property type="protein sequence ID" value="MDQ1151497.1"/>
    <property type="molecule type" value="Genomic_DNA"/>
</dbReference>
<reference evidence="2 3" key="1">
    <citation type="submission" date="2023-07" db="EMBL/GenBank/DDBJ databases">
        <title>Functional and genomic diversity of the sorghum phyllosphere microbiome.</title>
        <authorList>
            <person name="Shade A."/>
        </authorList>
    </citation>
    <scope>NUCLEOTIDE SEQUENCE [LARGE SCALE GENOMIC DNA]</scope>
    <source>
        <strain evidence="2 3">SORGH_AS_0892</strain>
    </source>
</reference>
<keyword evidence="3" id="KW-1185">Reference proteome</keyword>
<gene>
    <name evidence="2" type="ORF">QE382_003481</name>
</gene>
<dbReference type="SUPFAM" id="SSF109854">
    <property type="entry name" value="DinB/YfiT-like putative metalloenzymes"/>
    <property type="match status" value="1"/>
</dbReference>